<comment type="caution">
    <text evidence="2">The sequence shown here is derived from an EMBL/GenBank/DDBJ whole genome shotgun (WGS) entry which is preliminary data.</text>
</comment>
<feature type="chain" id="PRO_5026662433" evidence="1">
    <location>
        <begin position="20"/>
        <end position="213"/>
    </location>
</feature>
<accession>A0A6L3ZDS6</accession>
<feature type="signal peptide" evidence="1">
    <location>
        <begin position="1"/>
        <end position="19"/>
    </location>
</feature>
<gene>
    <name evidence="2" type="ORF">F8C82_07560</name>
</gene>
<dbReference type="AlphaFoldDB" id="A0A6L3ZDS6"/>
<protein>
    <submittedName>
        <fullName evidence="2">Uncharacterized protein</fullName>
    </submittedName>
</protein>
<name>A0A6L3ZDS6_9FLAO</name>
<keyword evidence="1" id="KW-0732">Signal</keyword>
<dbReference type="EMBL" id="WBVQ01000002">
    <property type="protein sequence ID" value="KAB2815552.1"/>
    <property type="molecule type" value="Genomic_DNA"/>
</dbReference>
<sequence length="213" mass="24788">MLRVLVTVLASLYGLSAFSQQYFAPCNRDRPKIPIEDSVDVLASYQLIPALLDMRDRLTFYRLDGDSVIRLDQHEYSWEEQVATDSVFKKTLRAHQFAMITHLFAVAAVNVEYSPDMNGYADGADVYITAQKRHFPKMCAYAGNHIYGVVDDFVLLMRRLKEFVKSDQVDLPETLQEDILNLTEQLNRRNLNPQDPTLEDYIYEREFPFFEEE</sequence>
<dbReference type="Proteomes" id="UP000484164">
    <property type="component" value="Unassembled WGS sequence"/>
</dbReference>
<evidence type="ECO:0000313" key="3">
    <source>
        <dbReference type="Proteomes" id="UP000484164"/>
    </source>
</evidence>
<evidence type="ECO:0000313" key="2">
    <source>
        <dbReference type="EMBL" id="KAB2815552.1"/>
    </source>
</evidence>
<dbReference type="RefSeq" id="WP_151692982.1">
    <property type="nucleotide sequence ID" value="NZ_BMGX01000001.1"/>
</dbReference>
<proteinExistence type="predicted"/>
<organism evidence="2 3">
    <name type="scientific">Phaeocystidibacter marisrubri</name>
    <dbReference type="NCBI Taxonomy" id="1577780"/>
    <lineage>
        <taxon>Bacteria</taxon>
        <taxon>Pseudomonadati</taxon>
        <taxon>Bacteroidota</taxon>
        <taxon>Flavobacteriia</taxon>
        <taxon>Flavobacteriales</taxon>
        <taxon>Phaeocystidibacteraceae</taxon>
        <taxon>Phaeocystidibacter</taxon>
    </lineage>
</organism>
<evidence type="ECO:0000256" key="1">
    <source>
        <dbReference type="SAM" id="SignalP"/>
    </source>
</evidence>
<reference evidence="2 3" key="1">
    <citation type="submission" date="2019-10" db="EMBL/GenBank/DDBJ databases">
        <title>Genome sequence of Phaeocystidibacter marisrubri JCM30614 (type strain).</title>
        <authorList>
            <person name="Bowman J.P."/>
        </authorList>
    </citation>
    <scope>NUCLEOTIDE SEQUENCE [LARGE SCALE GENOMIC DNA]</scope>
    <source>
        <strain evidence="2 3">JCM 30614</strain>
    </source>
</reference>
<keyword evidence="3" id="KW-1185">Reference proteome</keyword>